<keyword evidence="1" id="KW-1133">Transmembrane helix</keyword>
<proteinExistence type="predicted"/>
<evidence type="ECO:0000313" key="3">
    <source>
        <dbReference type="Proteomes" id="UP000294616"/>
    </source>
</evidence>
<reference evidence="2 3" key="1">
    <citation type="submission" date="2019-03" db="EMBL/GenBank/DDBJ databases">
        <title>Genomic Encyclopedia of Archaeal and Bacterial Type Strains, Phase II (KMG-II): from individual species to whole genera.</title>
        <authorList>
            <person name="Goeker M."/>
        </authorList>
    </citation>
    <scope>NUCLEOTIDE SEQUENCE [LARGE SCALE GENOMIC DNA]</scope>
    <source>
        <strain evidence="2 3">DSM 22554</strain>
    </source>
</reference>
<feature type="transmembrane region" description="Helical" evidence="1">
    <location>
        <begin position="12"/>
        <end position="34"/>
    </location>
</feature>
<comment type="caution">
    <text evidence="2">The sequence shown here is derived from an EMBL/GenBank/DDBJ whole genome shotgun (WGS) entry which is preliminary data.</text>
</comment>
<evidence type="ECO:0000256" key="1">
    <source>
        <dbReference type="SAM" id="Phobius"/>
    </source>
</evidence>
<keyword evidence="3" id="KW-1185">Reference proteome</keyword>
<accession>A0A4R1LW72</accession>
<protein>
    <submittedName>
        <fullName evidence="2">Uncharacterized protein</fullName>
    </submittedName>
</protein>
<keyword evidence="1" id="KW-0472">Membrane</keyword>
<sequence length="60" mass="6803">MKRLFLNISPYLLLLVPIFIALGVLLVYSDVALIEQETSLNVSFIKVPNFNIMQSICSLF</sequence>
<keyword evidence="1" id="KW-0812">Transmembrane</keyword>
<dbReference type="RefSeq" id="WP_165870307.1">
    <property type="nucleotide sequence ID" value="NZ_SMGO01000002.1"/>
</dbReference>
<dbReference type="Proteomes" id="UP000294616">
    <property type="component" value="Unassembled WGS sequence"/>
</dbReference>
<gene>
    <name evidence="2" type="ORF">C8N28_1335</name>
</gene>
<organism evidence="2 3">
    <name type="scientific">Albibacterium bauzanense</name>
    <dbReference type="NCBI Taxonomy" id="653929"/>
    <lineage>
        <taxon>Bacteria</taxon>
        <taxon>Pseudomonadati</taxon>
        <taxon>Bacteroidota</taxon>
        <taxon>Sphingobacteriia</taxon>
        <taxon>Sphingobacteriales</taxon>
        <taxon>Sphingobacteriaceae</taxon>
        <taxon>Albibacterium</taxon>
    </lineage>
</organism>
<evidence type="ECO:0000313" key="2">
    <source>
        <dbReference type="EMBL" id="TCK82750.1"/>
    </source>
</evidence>
<dbReference type="AlphaFoldDB" id="A0A4R1LW72"/>
<dbReference type="EMBL" id="SMGO01000002">
    <property type="protein sequence ID" value="TCK82750.1"/>
    <property type="molecule type" value="Genomic_DNA"/>
</dbReference>
<name>A0A4R1LW72_9SPHI</name>